<proteinExistence type="predicted"/>
<evidence type="ECO:0000256" key="1">
    <source>
        <dbReference type="SAM" id="MobiDB-lite"/>
    </source>
</evidence>
<comment type="caution">
    <text evidence="3">The sequence shown here is derived from an EMBL/GenBank/DDBJ whole genome shotgun (WGS) entry which is preliminary data.</text>
</comment>
<evidence type="ECO:0000313" key="4">
    <source>
        <dbReference type="EMBL" id="ERK04154.1"/>
    </source>
</evidence>
<feature type="chain" id="PRO_5004632747" evidence="2">
    <location>
        <begin position="24"/>
        <end position="501"/>
    </location>
</feature>
<dbReference type="PATRIC" id="fig|1125725.3.peg.1677"/>
<accession>U2MY67</accession>
<feature type="region of interest" description="Disordered" evidence="1">
    <location>
        <begin position="26"/>
        <end position="50"/>
    </location>
</feature>
<evidence type="ECO:0000313" key="6">
    <source>
        <dbReference type="Proteomes" id="UP000016646"/>
    </source>
</evidence>
<dbReference type="Proteomes" id="UP000016412">
    <property type="component" value="Unassembled WGS sequence"/>
</dbReference>
<evidence type="ECO:0000313" key="3">
    <source>
        <dbReference type="EMBL" id="ERF60403.1"/>
    </source>
</evidence>
<gene>
    <name evidence="4" type="ORF">HMPREF0860_1519</name>
    <name evidence="3" type="ORF">HMPREF1325_2503</name>
</gene>
<dbReference type="AlphaFoldDB" id="U2MY67"/>
<feature type="signal peptide" evidence="2">
    <location>
        <begin position="1"/>
        <end position="23"/>
    </location>
</feature>
<protein>
    <submittedName>
        <fullName evidence="3">Uncharacterized protein</fullName>
    </submittedName>
</protein>
<name>U2MY67_TRESO</name>
<reference evidence="5 6" key="1">
    <citation type="submission" date="2013-08" db="EMBL/GenBank/DDBJ databases">
        <authorList>
            <person name="Durkin A.S."/>
            <person name="Haft D.R."/>
            <person name="McCorrison J."/>
            <person name="Torralba M."/>
            <person name="Gillis M."/>
            <person name="Haft D.H."/>
            <person name="Methe B."/>
            <person name="Sutton G."/>
            <person name="Nelson K.E."/>
        </authorList>
    </citation>
    <scope>NUCLEOTIDE SEQUENCE [LARGE SCALE GENOMIC DNA]</scope>
    <source>
        <strain evidence="4 6">ATCC 35536</strain>
        <strain evidence="3 5">VPI DR56BR1116</strain>
    </source>
</reference>
<organism evidence="3 5">
    <name type="scientific">Treponema socranskii subsp. socranskii VPI DR56BR1116 = ATCC 35536</name>
    <dbReference type="NCBI Taxonomy" id="1125725"/>
    <lineage>
        <taxon>Bacteria</taxon>
        <taxon>Pseudomonadati</taxon>
        <taxon>Spirochaetota</taxon>
        <taxon>Spirochaetia</taxon>
        <taxon>Spirochaetales</taxon>
        <taxon>Treponemataceae</taxon>
        <taxon>Treponema</taxon>
    </lineage>
</organism>
<dbReference type="EMBL" id="AVQI01000028">
    <property type="protein sequence ID" value="ERK04154.1"/>
    <property type="molecule type" value="Genomic_DNA"/>
</dbReference>
<dbReference type="Proteomes" id="UP000016646">
    <property type="component" value="Unassembled WGS sequence"/>
</dbReference>
<evidence type="ECO:0000313" key="5">
    <source>
        <dbReference type="Proteomes" id="UP000016412"/>
    </source>
</evidence>
<keyword evidence="6" id="KW-1185">Reference proteome</keyword>
<sequence length="501" mass="54217">MNYRCILIAAVFAVFLSANRFSAAEKSEKTNTEQRIERSSENGKNKQKPEALFKRLDVRTSSSFRFDAADSSAQASALTAAGMRALFRDADVRFYEVLSDIALPHFKSAAVHSPQYGAAVSFARALRFPLMLKAGTLSVNGSFLRLTSPAPPFSASPFATSFPTKTGIASSLPSSGTGNKTFAVAADCRIPNTAPLFAGSGASFFYREDGTLASSADIRIALPRMISAGISFTGTSVFLKNNASSWFSEIAFFKPARHSAFALQTLFSAPNITSLFTAGFYNQPSGKLRRTYRSENVFAFGSCTLLASVFAADGRGIMTPSGEVLHTLRQFRISPQYMHRFPSPRLPSFTVGAAGVMKQTYTPARDIEQIEVKCGGGLRYADKYISASLTFESAGIEFSNAQKLDADTLYYTISGRFARRSGNLRWGTQASCTFSKKTAEESCKISIAHSKKNFTVSGNAGFSLKQKNDEYGGGSAALGFSASHTTKFIKYTFRLSAAGKY</sequence>
<evidence type="ECO:0000256" key="2">
    <source>
        <dbReference type="SAM" id="SignalP"/>
    </source>
</evidence>
<dbReference type="EMBL" id="AUZJ01000043">
    <property type="protein sequence ID" value="ERF60403.1"/>
    <property type="molecule type" value="Genomic_DNA"/>
</dbReference>
<dbReference type="RefSeq" id="WP_021330801.1">
    <property type="nucleotide sequence ID" value="NZ_AUZJ01000043.1"/>
</dbReference>
<dbReference type="eggNOG" id="ENOG5032NRD">
    <property type="taxonomic scope" value="Bacteria"/>
</dbReference>
<keyword evidence="2" id="KW-0732">Signal</keyword>
<dbReference type="STRING" id="1125725.HMPREF1325_2503"/>